<accession>A0A177B3C3</accession>
<keyword evidence="5 6" id="KW-0472">Membrane</keyword>
<evidence type="ECO:0000313" key="7">
    <source>
        <dbReference type="EMBL" id="OAF68779.1"/>
    </source>
</evidence>
<comment type="caution">
    <text evidence="7">The sequence shown here is derived from an EMBL/GenBank/DDBJ whole genome shotgun (WGS) entry which is preliminary data.</text>
</comment>
<dbReference type="OrthoDB" id="5946847at2759"/>
<feature type="transmembrane region" description="Helical" evidence="6">
    <location>
        <begin position="42"/>
        <end position="60"/>
    </location>
</feature>
<reference evidence="7 8" key="1">
    <citation type="submission" date="2016-04" db="EMBL/GenBank/DDBJ databases">
        <title>The genome of Intoshia linei affirms orthonectids as highly simplified spiralians.</title>
        <authorList>
            <person name="Mikhailov K.V."/>
            <person name="Slusarev G.S."/>
            <person name="Nikitin M.A."/>
            <person name="Logacheva M.D."/>
            <person name="Penin A."/>
            <person name="Aleoshin V."/>
            <person name="Panchin Y.V."/>
        </authorList>
    </citation>
    <scope>NUCLEOTIDE SEQUENCE [LARGE SCALE GENOMIC DNA]</scope>
    <source>
        <strain evidence="7">Intl2013</strain>
        <tissue evidence="7">Whole animal</tissue>
    </source>
</reference>
<keyword evidence="3 6" id="KW-0812">Transmembrane</keyword>
<feature type="transmembrane region" description="Helical" evidence="6">
    <location>
        <begin position="80"/>
        <end position="101"/>
    </location>
</feature>
<feature type="transmembrane region" description="Helical" evidence="6">
    <location>
        <begin position="12"/>
        <end position="30"/>
    </location>
</feature>
<gene>
    <name evidence="7" type="ORF">A3Q56_03478</name>
</gene>
<evidence type="ECO:0000256" key="3">
    <source>
        <dbReference type="ARBA" id="ARBA00022692"/>
    </source>
</evidence>
<evidence type="ECO:0000313" key="8">
    <source>
        <dbReference type="Proteomes" id="UP000078046"/>
    </source>
</evidence>
<evidence type="ECO:0000256" key="1">
    <source>
        <dbReference type="ARBA" id="ARBA00004141"/>
    </source>
</evidence>
<name>A0A177B3C3_9BILA</name>
<evidence type="ECO:0000256" key="4">
    <source>
        <dbReference type="ARBA" id="ARBA00022989"/>
    </source>
</evidence>
<proteinExistence type="inferred from homology"/>
<dbReference type="Proteomes" id="UP000078046">
    <property type="component" value="Unassembled WGS sequence"/>
</dbReference>
<dbReference type="InterPro" id="IPR010540">
    <property type="entry name" value="CmpB_TMEM229"/>
</dbReference>
<dbReference type="PANTHER" id="PTHR31746:SF3">
    <property type="entry name" value="TRANSMEMBRANE PROTEIN 229B"/>
    <property type="match status" value="1"/>
</dbReference>
<keyword evidence="4 6" id="KW-1133">Transmembrane helix</keyword>
<evidence type="ECO:0000256" key="2">
    <source>
        <dbReference type="ARBA" id="ARBA00006371"/>
    </source>
</evidence>
<dbReference type="EMBL" id="LWCA01000388">
    <property type="protein sequence ID" value="OAF68779.1"/>
    <property type="molecule type" value="Genomic_DNA"/>
</dbReference>
<protein>
    <submittedName>
        <fullName evidence="7">Transmembrane protein</fullName>
    </submittedName>
</protein>
<evidence type="ECO:0000256" key="5">
    <source>
        <dbReference type="ARBA" id="ARBA00023136"/>
    </source>
</evidence>
<organism evidence="7 8">
    <name type="scientific">Intoshia linei</name>
    <dbReference type="NCBI Taxonomy" id="1819745"/>
    <lineage>
        <taxon>Eukaryota</taxon>
        <taxon>Metazoa</taxon>
        <taxon>Spiralia</taxon>
        <taxon>Lophotrochozoa</taxon>
        <taxon>Mesozoa</taxon>
        <taxon>Orthonectida</taxon>
        <taxon>Rhopaluridae</taxon>
        <taxon>Intoshia</taxon>
    </lineage>
</organism>
<sequence>MFTNANHLMWYFRFYLYAVNGILLEVIYTSLWELYFHGNVKLIGITSIYAIFIYGLSGMANEKLHTIMKSSNIAIPIRGVVYTVWTIFWEFLCGNILEYFGACPWNYSSYTKYHINGLVALEYAPLWFTVCLLWEQLLLRHMMYVYYYNSNTKSTISTQKVY</sequence>
<evidence type="ECO:0000256" key="6">
    <source>
        <dbReference type="SAM" id="Phobius"/>
    </source>
</evidence>
<keyword evidence="8" id="KW-1185">Reference proteome</keyword>
<dbReference type="AlphaFoldDB" id="A0A177B3C3"/>
<feature type="transmembrane region" description="Helical" evidence="6">
    <location>
        <begin position="113"/>
        <end position="134"/>
    </location>
</feature>
<dbReference type="PANTHER" id="PTHR31746">
    <property type="entry name" value="TRANSMEMBRANE PROTEIN 229 FAMILY MEMBER"/>
    <property type="match status" value="1"/>
</dbReference>
<dbReference type="Pfam" id="PF06541">
    <property type="entry name" value="ABC_trans_CmpB"/>
    <property type="match status" value="1"/>
</dbReference>
<comment type="similarity">
    <text evidence="2">Belongs to the TMEM229 family.</text>
</comment>
<comment type="subcellular location">
    <subcellularLocation>
        <location evidence="1">Membrane</location>
        <topology evidence="1">Multi-pass membrane protein</topology>
    </subcellularLocation>
</comment>
<dbReference type="GO" id="GO:0016020">
    <property type="term" value="C:membrane"/>
    <property type="evidence" value="ECO:0007669"/>
    <property type="project" value="UniProtKB-SubCell"/>
</dbReference>